<dbReference type="Proteomes" id="UP000004994">
    <property type="component" value="Chromosome 6"/>
</dbReference>
<dbReference type="InParanoid" id="K4C3X5"/>
<sequence length="86" mass="10284">MSEYIIVESDFYNNVFRHFDVLHNVKKDMLPRETIASIVHTVKNWLGVTIVSLHLKIYFLIFLLYIKEGYSILYSTHKFSCSFYSR</sequence>
<dbReference type="PaxDb" id="4081-Solyc06g009450.1.1"/>
<name>K4C3X5_SOLLC</name>
<evidence type="ECO:0000313" key="2">
    <source>
        <dbReference type="EnsemblPlants" id="Solyc06g009450.1.1"/>
    </source>
</evidence>
<reference evidence="2" key="2">
    <citation type="submission" date="2015-06" db="UniProtKB">
        <authorList>
            <consortium name="EnsemblPlants"/>
        </authorList>
    </citation>
    <scope>IDENTIFICATION</scope>
    <source>
        <strain evidence="2">cv. Heinz 1706</strain>
    </source>
</reference>
<dbReference type="EnsemblPlants" id="Solyc06g009450.1.1">
    <property type="protein sequence ID" value="Solyc06g009450.1.1"/>
    <property type="gene ID" value="Solyc06g009450.1"/>
</dbReference>
<dbReference type="AlphaFoldDB" id="K4C3X5"/>
<feature type="transmembrane region" description="Helical" evidence="1">
    <location>
        <begin position="45"/>
        <end position="66"/>
    </location>
</feature>
<reference evidence="2" key="1">
    <citation type="journal article" date="2012" name="Nature">
        <title>The tomato genome sequence provides insights into fleshy fruit evolution.</title>
        <authorList>
            <consortium name="Tomato Genome Consortium"/>
        </authorList>
    </citation>
    <scope>NUCLEOTIDE SEQUENCE [LARGE SCALE GENOMIC DNA]</scope>
    <source>
        <strain evidence="2">cv. Heinz 1706</strain>
    </source>
</reference>
<organism evidence="2">
    <name type="scientific">Solanum lycopersicum</name>
    <name type="common">Tomato</name>
    <name type="synonym">Lycopersicon esculentum</name>
    <dbReference type="NCBI Taxonomy" id="4081"/>
    <lineage>
        <taxon>Eukaryota</taxon>
        <taxon>Viridiplantae</taxon>
        <taxon>Streptophyta</taxon>
        <taxon>Embryophyta</taxon>
        <taxon>Tracheophyta</taxon>
        <taxon>Spermatophyta</taxon>
        <taxon>Magnoliopsida</taxon>
        <taxon>eudicotyledons</taxon>
        <taxon>Gunneridae</taxon>
        <taxon>Pentapetalae</taxon>
        <taxon>asterids</taxon>
        <taxon>lamiids</taxon>
        <taxon>Solanales</taxon>
        <taxon>Solanaceae</taxon>
        <taxon>Solanoideae</taxon>
        <taxon>Solaneae</taxon>
        <taxon>Solanum</taxon>
        <taxon>Solanum subgen. Lycopersicon</taxon>
    </lineage>
</organism>
<accession>K4C3X5</accession>
<keyword evidence="1" id="KW-0812">Transmembrane</keyword>
<evidence type="ECO:0000313" key="3">
    <source>
        <dbReference type="Proteomes" id="UP000004994"/>
    </source>
</evidence>
<evidence type="ECO:0000256" key="1">
    <source>
        <dbReference type="SAM" id="Phobius"/>
    </source>
</evidence>
<dbReference type="HOGENOM" id="CLU_2502271_0_0_1"/>
<dbReference type="Gramene" id="Solyc06g009450.1.1">
    <property type="protein sequence ID" value="Solyc06g009450.1.1"/>
    <property type="gene ID" value="Solyc06g009450.1"/>
</dbReference>
<protein>
    <submittedName>
        <fullName evidence="2">Uncharacterized protein</fullName>
    </submittedName>
</protein>
<keyword evidence="1" id="KW-1133">Transmembrane helix</keyword>
<keyword evidence="3" id="KW-1185">Reference proteome</keyword>
<keyword evidence="1" id="KW-0472">Membrane</keyword>
<proteinExistence type="predicted"/>